<dbReference type="AlphaFoldDB" id="A0A084QNB3"/>
<keyword evidence="8" id="KW-0813">Transport</keyword>
<keyword evidence="12" id="KW-1185">Reference proteome</keyword>
<evidence type="ECO:0000313" key="11">
    <source>
        <dbReference type="EMBL" id="KFA65448.1"/>
    </source>
</evidence>
<dbReference type="Gene3D" id="1.10.287.810">
    <property type="entry name" value="Mitochondrial import inner membrane translocase subunit tim13 like domains"/>
    <property type="match status" value="1"/>
</dbReference>
<feature type="region of interest" description="Disordered" evidence="9">
    <location>
        <begin position="1"/>
        <end position="52"/>
    </location>
</feature>
<dbReference type="InterPro" id="IPR004217">
    <property type="entry name" value="Tim10-like"/>
</dbReference>
<dbReference type="EMBL" id="KL660597">
    <property type="protein sequence ID" value="KFA65448.1"/>
    <property type="molecule type" value="Genomic_DNA"/>
</dbReference>
<organism evidence="11 12">
    <name type="scientific">Stachybotrys chlorohalonatus (strain IBT 40285)</name>
    <dbReference type="NCBI Taxonomy" id="1283841"/>
    <lineage>
        <taxon>Eukaryota</taxon>
        <taxon>Fungi</taxon>
        <taxon>Dikarya</taxon>
        <taxon>Ascomycota</taxon>
        <taxon>Pezizomycotina</taxon>
        <taxon>Sordariomycetes</taxon>
        <taxon>Hypocreomycetidae</taxon>
        <taxon>Hypocreales</taxon>
        <taxon>Stachybotryaceae</taxon>
        <taxon>Stachybotrys</taxon>
    </lineage>
</organism>
<dbReference type="Proteomes" id="UP000028524">
    <property type="component" value="Unassembled WGS sequence"/>
</dbReference>
<sequence length="109" mass="12811">MSSHINDGDVDRLNDQDKAELRQFLSNEQQRSQIQSRQSSQPRAAPLRQLTQQATETHHVTELCWKKCVSSNIKQSTLDRSEESCLTNCVDRFWDLNFFTMEHLNKMRN</sequence>
<dbReference type="Pfam" id="PF02953">
    <property type="entry name" value="zf-Tim10_DDP"/>
    <property type="match status" value="1"/>
</dbReference>
<evidence type="ECO:0000256" key="3">
    <source>
        <dbReference type="ARBA" id="ARBA00022792"/>
    </source>
</evidence>
<dbReference type="GO" id="GO:0015031">
    <property type="term" value="P:protein transport"/>
    <property type="evidence" value="ECO:0007669"/>
    <property type="project" value="UniProtKB-KW"/>
</dbReference>
<comment type="similarity">
    <text evidence="2 8">Belongs to the small Tim family.</text>
</comment>
<keyword evidence="5 8" id="KW-0811">Translocation</keyword>
<evidence type="ECO:0000256" key="7">
    <source>
        <dbReference type="ARBA" id="ARBA00023186"/>
    </source>
</evidence>
<dbReference type="HOGENOM" id="CLU_141397_1_0_1"/>
<gene>
    <name evidence="11" type="ORF">S40285_00460</name>
</gene>
<proteinExistence type="inferred from homology"/>
<evidence type="ECO:0000256" key="8">
    <source>
        <dbReference type="RuleBase" id="RU367043"/>
    </source>
</evidence>
<keyword evidence="6 8" id="KW-1015">Disulfide bond</keyword>
<evidence type="ECO:0000313" key="12">
    <source>
        <dbReference type="Proteomes" id="UP000028524"/>
    </source>
</evidence>
<keyword evidence="3 8" id="KW-0472">Membrane</keyword>
<dbReference type="InterPro" id="IPR035427">
    <property type="entry name" value="Tim10-like_dom_sf"/>
</dbReference>
<evidence type="ECO:0000256" key="1">
    <source>
        <dbReference type="ARBA" id="ARBA00004137"/>
    </source>
</evidence>
<name>A0A084QNB3_STAC4</name>
<reference evidence="11 12" key="1">
    <citation type="journal article" date="2014" name="BMC Genomics">
        <title>Comparative genome sequencing reveals chemotype-specific gene clusters in the toxigenic black mold Stachybotrys.</title>
        <authorList>
            <person name="Semeiks J."/>
            <person name="Borek D."/>
            <person name="Otwinowski Z."/>
            <person name="Grishin N.V."/>
        </authorList>
    </citation>
    <scope>NUCLEOTIDE SEQUENCE [LARGE SCALE GENOMIC DNA]</scope>
    <source>
        <strain evidence="11 12">IBT 40285</strain>
    </source>
</reference>
<comment type="function">
    <text evidence="8">Mitochondrial intermembrane chaperone that participates in the import and insertion of some multi-pass transmembrane proteins into the mitochondrial inner membrane. Also required for the transfer of beta-barrel precursors from the TOM complex to the sorting and assembly machinery (SAM complex) of the outer membrane. Acts as a chaperone-like protein that protects the hydrophobic precursors from aggregation and guide them through the mitochondrial intermembrane space.</text>
</comment>
<feature type="domain" description="Tim10-like" evidence="10">
    <location>
        <begin position="50"/>
        <end position="105"/>
    </location>
</feature>
<evidence type="ECO:0000256" key="5">
    <source>
        <dbReference type="ARBA" id="ARBA00023010"/>
    </source>
</evidence>
<dbReference type="SUPFAM" id="SSF144122">
    <property type="entry name" value="Tim10-like"/>
    <property type="match status" value="1"/>
</dbReference>
<dbReference type="InParanoid" id="A0A084QNB3"/>
<accession>A0A084QNB3</accession>
<comment type="domain">
    <text evidence="8">The twin CX3C motif contains 4 conserved Cys residues that form 2 disulfide bonds in the mitochondrial intermembrane space.</text>
</comment>
<dbReference type="STRING" id="1283841.A0A084QNB3"/>
<dbReference type="OMA" id="NEICWDK"/>
<comment type="subcellular location">
    <subcellularLocation>
        <location evidence="1 8">Mitochondrion inner membrane</location>
        <topology evidence="1 8">Peripheral membrane protein</topology>
        <orientation evidence="1 8">Intermembrane side</orientation>
    </subcellularLocation>
</comment>
<evidence type="ECO:0000256" key="6">
    <source>
        <dbReference type="ARBA" id="ARBA00023157"/>
    </source>
</evidence>
<evidence type="ECO:0000256" key="9">
    <source>
        <dbReference type="SAM" id="MobiDB-lite"/>
    </source>
</evidence>
<protein>
    <recommendedName>
        <fullName evidence="8">Mitochondrial import inner membrane translocase subunit</fullName>
    </recommendedName>
</protein>
<dbReference type="FunCoup" id="A0A084QNB3">
    <property type="interactions" value="495"/>
</dbReference>
<keyword evidence="4 8" id="KW-0653">Protein transport</keyword>
<evidence type="ECO:0000259" key="10">
    <source>
        <dbReference type="Pfam" id="PF02953"/>
    </source>
</evidence>
<dbReference type="OrthoDB" id="344165at2759"/>
<keyword evidence="7 8" id="KW-0143">Chaperone</keyword>
<evidence type="ECO:0000256" key="4">
    <source>
        <dbReference type="ARBA" id="ARBA00022927"/>
    </source>
</evidence>
<comment type="subunit">
    <text evidence="8">Heterohexamer.</text>
</comment>
<evidence type="ECO:0000256" key="2">
    <source>
        <dbReference type="ARBA" id="ARBA00006720"/>
    </source>
</evidence>
<feature type="compositionally biased region" description="Low complexity" evidence="9">
    <location>
        <begin position="29"/>
        <end position="41"/>
    </location>
</feature>
<keyword evidence="8" id="KW-0496">Mitochondrion</keyword>
<dbReference type="GO" id="GO:0005743">
    <property type="term" value="C:mitochondrial inner membrane"/>
    <property type="evidence" value="ECO:0007669"/>
    <property type="project" value="UniProtKB-SubCell"/>
</dbReference>
<keyword evidence="3 8" id="KW-0999">Mitochondrion inner membrane</keyword>
<feature type="compositionally biased region" description="Basic and acidic residues" evidence="9">
    <location>
        <begin position="1"/>
        <end position="21"/>
    </location>
</feature>